<dbReference type="AlphaFoldDB" id="A0A0B6ZQM6"/>
<organism evidence="2">
    <name type="scientific">Arion vulgaris</name>
    <dbReference type="NCBI Taxonomy" id="1028688"/>
    <lineage>
        <taxon>Eukaryota</taxon>
        <taxon>Metazoa</taxon>
        <taxon>Spiralia</taxon>
        <taxon>Lophotrochozoa</taxon>
        <taxon>Mollusca</taxon>
        <taxon>Gastropoda</taxon>
        <taxon>Heterobranchia</taxon>
        <taxon>Euthyneura</taxon>
        <taxon>Panpulmonata</taxon>
        <taxon>Eupulmonata</taxon>
        <taxon>Stylommatophora</taxon>
        <taxon>Helicina</taxon>
        <taxon>Arionoidea</taxon>
        <taxon>Arionidae</taxon>
        <taxon>Arion</taxon>
    </lineage>
</organism>
<evidence type="ECO:0000256" key="1">
    <source>
        <dbReference type="SAM" id="SignalP"/>
    </source>
</evidence>
<feature type="non-terminal residue" evidence="2">
    <location>
        <position position="1"/>
    </location>
</feature>
<feature type="chain" id="PRO_5002127093" evidence="1">
    <location>
        <begin position="27"/>
        <end position="485"/>
    </location>
</feature>
<proteinExistence type="predicted"/>
<protein>
    <submittedName>
        <fullName evidence="2">Uncharacterized protein</fullName>
    </submittedName>
</protein>
<feature type="signal peptide" evidence="1">
    <location>
        <begin position="1"/>
        <end position="26"/>
    </location>
</feature>
<name>A0A0B6ZQM6_9EUPU</name>
<keyword evidence="1" id="KW-0732">Signal</keyword>
<reference evidence="2" key="1">
    <citation type="submission" date="2014-12" db="EMBL/GenBank/DDBJ databases">
        <title>Insight into the proteome of Arion vulgaris.</title>
        <authorList>
            <person name="Aradska J."/>
            <person name="Bulat T."/>
            <person name="Smidak R."/>
            <person name="Sarate P."/>
            <person name="Gangsoo J."/>
            <person name="Sialana F."/>
            <person name="Bilban M."/>
            <person name="Lubec G."/>
        </authorList>
    </citation>
    <scope>NUCLEOTIDE SEQUENCE</scope>
    <source>
        <tissue evidence="2">Skin</tissue>
    </source>
</reference>
<dbReference type="EMBL" id="HACG01023276">
    <property type="protein sequence ID" value="CEK70141.1"/>
    <property type="molecule type" value="Transcribed_RNA"/>
</dbReference>
<accession>A0A0B6ZQM6</accession>
<evidence type="ECO:0000313" key="2">
    <source>
        <dbReference type="EMBL" id="CEK70141.1"/>
    </source>
</evidence>
<gene>
    <name evidence="2" type="primary">ORF72974</name>
</gene>
<sequence length="485" mass="59150">LRPVKMLSKNFLILASFTIVVAIVSGKPYSNYDSDELDWFDQRVDDDYLSWFGDKHDNYYDHDEDSNKFHFFLRIIKALRNKEDDVKSVNRLFKGFLTTCLQKRYRKHSGNFDLRNVYSDDHDDWSSDDWEDVFDNDEFDYKFDNDIKEEKAKKLFMLNLKFKAHYVAQGEIEHSRRNKEEKARRQFSLFSELVAFTNKVKYHKEPVEKFSKFVDLKLKGKFVEFKKCFFHEDCSKYDDKDLEVYREGELKVFLNMEGGDAYDLEGKHFELFLRLYKFVKVASNRRDIHDDDDDSFFGVDCRNDDDDDDCRNRHPIFRFITYLHKHLADHNPKEYRDRNEHDSDEVKEKFLFFALKAYHELKEEKTMKEKKEKLESIFTHFLKYIKHEEDSVKTREDFGQFRKWHEVKGNKDKLEEFAGFLKRISQVRKYSDDRHDRSGYKDKFERVWGHRKQDRSDEDSDEDYFDNILPRYPYRRDDSRYDIDW</sequence>